<proteinExistence type="predicted"/>
<organism evidence="1 2">
    <name type="scientific">Bifidobacterium cuniculi</name>
    <dbReference type="NCBI Taxonomy" id="1688"/>
    <lineage>
        <taxon>Bacteria</taxon>
        <taxon>Bacillati</taxon>
        <taxon>Actinomycetota</taxon>
        <taxon>Actinomycetes</taxon>
        <taxon>Bifidobacteriales</taxon>
        <taxon>Bifidobacteriaceae</taxon>
        <taxon>Bifidobacterium</taxon>
    </lineage>
</organism>
<accession>A0A087B4Y4</accession>
<protein>
    <submittedName>
        <fullName evidence="1">Uncharacterized protein</fullName>
    </submittedName>
</protein>
<dbReference type="EMBL" id="JGYV01000001">
    <property type="protein sequence ID" value="KFI66084.1"/>
    <property type="molecule type" value="Genomic_DNA"/>
</dbReference>
<evidence type="ECO:0000313" key="1">
    <source>
        <dbReference type="EMBL" id="KFI66084.1"/>
    </source>
</evidence>
<reference evidence="1 2" key="1">
    <citation type="submission" date="2014-03" db="EMBL/GenBank/DDBJ databases">
        <title>Genomics of Bifidobacteria.</title>
        <authorList>
            <person name="Ventura M."/>
            <person name="Milani C."/>
            <person name="Lugli G.A."/>
        </authorList>
    </citation>
    <scope>NUCLEOTIDE SEQUENCE [LARGE SCALE GENOMIC DNA]</scope>
    <source>
        <strain evidence="1 2">LMG 10738</strain>
    </source>
</reference>
<name>A0A087B4Y4_9BIFI</name>
<dbReference type="AlphaFoldDB" id="A0A087B4Y4"/>
<dbReference type="STRING" id="1688.BCUN_0586"/>
<evidence type="ECO:0000313" key="2">
    <source>
        <dbReference type="Proteomes" id="UP000029067"/>
    </source>
</evidence>
<keyword evidence="2" id="KW-1185">Reference proteome</keyword>
<sequence>MNDGNNTGMSYDVLGSFTITRDKDKEKPMNENHEVITDVEDVQEGDFVTFCARRPNRGQIAAVVRCMEENETDYIVEIEGVQPAKVIFFHDAPVALPKNRWRFHQATRPKVRNFYVDWNREKWMTVLENLLTAGSWGWMRHHANERAMTIEGVQFGPNKFVDLLEKSYEHPVLSDYDSEMKLMSRVGAVLDGADTSGDVQMLDGTVWTFLNVPQLVSDLADVFMEAVQDA</sequence>
<dbReference type="Proteomes" id="UP000029067">
    <property type="component" value="Unassembled WGS sequence"/>
</dbReference>
<gene>
    <name evidence="1" type="ORF">BCUN_0586</name>
</gene>
<comment type="caution">
    <text evidence="1">The sequence shown here is derived from an EMBL/GenBank/DDBJ whole genome shotgun (WGS) entry which is preliminary data.</text>
</comment>
<dbReference type="RefSeq" id="WP_152598041.1">
    <property type="nucleotide sequence ID" value="NZ_JGYV01000001.1"/>
</dbReference>